<sequence length="83" mass="9718">MVWSHPPVCTNREHRSTTKQLKMFAYTNQNVFMNVQNGKKLKLEPKKPSTEHGIRSHTHYWVSGTGALTYHVKMFSTCQFIYC</sequence>
<accession>A0AAV3AIC1</accession>
<protein>
    <submittedName>
        <fullName evidence="1">Uncharacterized protein</fullName>
    </submittedName>
</protein>
<keyword evidence="2" id="KW-1185">Reference proteome</keyword>
<proteinExistence type="predicted"/>
<reference evidence="1" key="1">
    <citation type="thesis" date="2020" institute="ProQuest LLC" country="789 East Eisenhower Parkway, Ann Arbor, MI, USA">
        <title>Comparative Genomics and Chromosome Evolution.</title>
        <authorList>
            <person name="Mudd A.B."/>
        </authorList>
    </citation>
    <scope>NUCLEOTIDE SEQUENCE</scope>
    <source>
        <strain evidence="1">1538</strain>
        <tissue evidence="1">Blood</tissue>
    </source>
</reference>
<dbReference type="AlphaFoldDB" id="A0AAV3AIC1"/>
<dbReference type="Proteomes" id="UP001181693">
    <property type="component" value="Unassembled WGS sequence"/>
</dbReference>
<name>A0AAV3AIC1_PYXAD</name>
<dbReference type="EMBL" id="DYDO01000004">
    <property type="protein sequence ID" value="DBA27094.1"/>
    <property type="molecule type" value="Genomic_DNA"/>
</dbReference>
<comment type="caution">
    <text evidence="1">The sequence shown here is derived from an EMBL/GenBank/DDBJ whole genome shotgun (WGS) entry which is preliminary data.</text>
</comment>
<evidence type="ECO:0000313" key="2">
    <source>
        <dbReference type="Proteomes" id="UP001181693"/>
    </source>
</evidence>
<gene>
    <name evidence="1" type="ORF">GDO54_011273</name>
</gene>
<organism evidence="1 2">
    <name type="scientific">Pyxicephalus adspersus</name>
    <name type="common">African bullfrog</name>
    <dbReference type="NCBI Taxonomy" id="30357"/>
    <lineage>
        <taxon>Eukaryota</taxon>
        <taxon>Metazoa</taxon>
        <taxon>Chordata</taxon>
        <taxon>Craniata</taxon>
        <taxon>Vertebrata</taxon>
        <taxon>Euteleostomi</taxon>
        <taxon>Amphibia</taxon>
        <taxon>Batrachia</taxon>
        <taxon>Anura</taxon>
        <taxon>Neobatrachia</taxon>
        <taxon>Ranoidea</taxon>
        <taxon>Pyxicephalidae</taxon>
        <taxon>Pyxicephalinae</taxon>
        <taxon>Pyxicephalus</taxon>
    </lineage>
</organism>
<evidence type="ECO:0000313" key="1">
    <source>
        <dbReference type="EMBL" id="DBA27094.1"/>
    </source>
</evidence>